<organism evidence="2 3">
    <name type="scientific">Oryza sativa subsp. japonica</name>
    <name type="common">Rice</name>
    <dbReference type="NCBI Taxonomy" id="39947"/>
    <lineage>
        <taxon>Eukaryota</taxon>
        <taxon>Viridiplantae</taxon>
        <taxon>Streptophyta</taxon>
        <taxon>Embryophyta</taxon>
        <taxon>Tracheophyta</taxon>
        <taxon>Spermatophyta</taxon>
        <taxon>Magnoliopsida</taxon>
        <taxon>Liliopsida</taxon>
        <taxon>Poales</taxon>
        <taxon>Poaceae</taxon>
        <taxon>BOP clade</taxon>
        <taxon>Oryzoideae</taxon>
        <taxon>Oryzeae</taxon>
        <taxon>Oryzinae</taxon>
        <taxon>Oryza</taxon>
        <taxon>Oryza sativa</taxon>
    </lineage>
</organism>
<sequence>MEGTRRHLEKDLEPWRIIEDVQVKVEAQTNSTSGNEGEKSPQDFADCVSQEQLRTLQENTQKGITEAVAKSVQDAFTKIGFLNHMERLDKRISTLTDRVAALETPSNEEVSGDDDAHPEDTDYYGELQKGVRRCGIVEGVEDAICRFYSEKELQGREQQGKNKASMYTLCTTPSVGLPKAVSFRALSQPKDCPSQRAYVVTEDGYITTSDVEEEEEEEEVEDEDGEVFGRDDTMAYRTIIVQRVLSTQVQQSERLQCHNLFQIFFIINNRRARVIIDGGSCNNL</sequence>
<evidence type="ECO:0000313" key="2">
    <source>
        <dbReference type="EMBL" id="AAO37512.1"/>
    </source>
</evidence>
<dbReference type="Proteomes" id="UP000000763">
    <property type="component" value="Chromosome 3"/>
</dbReference>
<feature type="region of interest" description="Disordered" evidence="1">
    <location>
        <begin position="26"/>
        <end position="45"/>
    </location>
</feature>
<evidence type="ECO:0000313" key="3">
    <source>
        <dbReference type="Proteomes" id="UP000000763"/>
    </source>
</evidence>
<feature type="non-terminal residue" evidence="2">
    <location>
        <position position="284"/>
    </location>
</feature>
<reference evidence="3" key="2">
    <citation type="journal article" date="2008" name="Nucleic Acids Res.">
        <title>The rice annotation project database (RAP-DB): 2008 update.</title>
        <authorList>
            <consortium name="The rice annotation project (RAP)"/>
        </authorList>
    </citation>
    <scope>GENOME REANNOTATION</scope>
    <source>
        <strain evidence="3">cv. Nipponbare</strain>
    </source>
</reference>
<dbReference type="EMBL" id="AC092262">
    <property type="protein sequence ID" value="AAO37512.1"/>
    <property type="molecule type" value="Genomic_DNA"/>
</dbReference>
<proteinExistence type="predicted"/>
<dbReference type="AlphaFoldDB" id="Q852E5"/>
<gene>
    <name evidence="2" type="ORF">OJ1212_C05.22</name>
</gene>
<accession>Q852E5</accession>
<name>Q852E5_ORYSJ</name>
<reference evidence="3" key="1">
    <citation type="journal article" date="2005" name="Nature">
        <title>The map-based sequence of the rice genome.</title>
        <authorList>
            <consortium name="International rice genome sequencing project (IRGSP)"/>
            <person name="Matsumoto T."/>
            <person name="Wu J."/>
            <person name="Kanamori H."/>
            <person name="Katayose Y."/>
            <person name="Fujisawa M."/>
            <person name="Namiki N."/>
            <person name="Mizuno H."/>
            <person name="Yamamoto K."/>
            <person name="Antonio B.A."/>
            <person name="Baba T."/>
            <person name="Sakata K."/>
            <person name="Nagamura Y."/>
            <person name="Aoki H."/>
            <person name="Arikawa K."/>
            <person name="Arita K."/>
            <person name="Bito T."/>
            <person name="Chiden Y."/>
            <person name="Fujitsuka N."/>
            <person name="Fukunaka R."/>
            <person name="Hamada M."/>
            <person name="Harada C."/>
            <person name="Hayashi A."/>
            <person name="Hijishita S."/>
            <person name="Honda M."/>
            <person name="Hosokawa S."/>
            <person name="Ichikawa Y."/>
            <person name="Idonuma A."/>
            <person name="Iijima M."/>
            <person name="Ikeda M."/>
            <person name="Ikeno M."/>
            <person name="Ito K."/>
            <person name="Ito S."/>
            <person name="Ito T."/>
            <person name="Ito Y."/>
            <person name="Ito Y."/>
            <person name="Iwabuchi A."/>
            <person name="Kamiya K."/>
            <person name="Karasawa W."/>
            <person name="Kurita K."/>
            <person name="Katagiri S."/>
            <person name="Kikuta A."/>
            <person name="Kobayashi H."/>
            <person name="Kobayashi N."/>
            <person name="Machita K."/>
            <person name="Maehara T."/>
            <person name="Masukawa M."/>
            <person name="Mizubayashi T."/>
            <person name="Mukai Y."/>
            <person name="Nagasaki H."/>
            <person name="Nagata Y."/>
            <person name="Naito S."/>
            <person name="Nakashima M."/>
            <person name="Nakama Y."/>
            <person name="Nakamichi Y."/>
            <person name="Nakamura M."/>
            <person name="Meguro A."/>
            <person name="Negishi M."/>
            <person name="Ohta I."/>
            <person name="Ohta T."/>
            <person name="Okamoto M."/>
            <person name="Ono N."/>
            <person name="Saji S."/>
            <person name="Sakaguchi M."/>
            <person name="Sakai K."/>
            <person name="Shibata M."/>
            <person name="Shimokawa T."/>
            <person name="Song J."/>
            <person name="Takazaki Y."/>
            <person name="Terasawa K."/>
            <person name="Tsugane M."/>
            <person name="Tsuji K."/>
            <person name="Ueda S."/>
            <person name="Waki K."/>
            <person name="Yamagata H."/>
            <person name="Yamamoto M."/>
            <person name="Yamamoto S."/>
            <person name="Yamane H."/>
            <person name="Yoshiki S."/>
            <person name="Yoshihara R."/>
            <person name="Yukawa K."/>
            <person name="Zhong H."/>
            <person name="Yano M."/>
            <person name="Yuan Q."/>
            <person name="Ouyang S."/>
            <person name="Liu J."/>
            <person name="Jones K.M."/>
            <person name="Gansberger K."/>
            <person name="Moffat K."/>
            <person name="Hill J."/>
            <person name="Bera J."/>
            <person name="Fadrosh D."/>
            <person name="Jin S."/>
            <person name="Johri S."/>
            <person name="Kim M."/>
            <person name="Overton L."/>
            <person name="Reardon M."/>
            <person name="Tsitrin T."/>
            <person name="Vuong H."/>
            <person name="Weaver B."/>
            <person name="Ciecko A."/>
            <person name="Tallon L."/>
            <person name="Jackson J."/>
            <person name="Pai G."/>
            <person name="Aken S.V."/>
            <person name="Utterback T."/>
            <person name="Reidmuller S."/>
            <person name="Feldblyum T."/>
            <person name="Hsiao J."/>
            <person name="Zismann V."/>
            <person name="Iobst S."/>
            <person name="de Vazeille A.R."/>
            <person name="Buell C.R."/>
            <person name="Ying K."/>
            <person name="Li Y."/>
            <person name="Lu T."/>
            <person name="Huang Y."/>
            <person name="Zhao Q."/>
            <person name="Feng Q."/>
            <person name="Zhang L."/>
            <person name="Zhu J."/>
            <person name="Weng Q."/>
            <person name="Mu J."/>
            <person name="Lu Y."/>
            <person name="Fan D."/>
            <person name="Liu Y."/>
            <person name="Guan J."/>
            <person name="Zhang Y."/>
            <person name="Yu S."/>
            <person name="Liu X."/>
            <person name="Zhang Y."/>
            <person name="Hong G."/>
            <person name="Han B."/>
            <person name="Choisne N."/>
            <person name="Demange N."/>
            <person name="Orjeda G."/>
            <person name="Samain S."/>
            <person name="Cattolico L."/>
            <person name="Pelletier E."/>
            <person name="Couloux A."/>
            <person name="Segurens B."/>
            <person name="Wincker P."/>
            <person name="D'Hont A."/>
            <person name="Scarpelli C."/>
            <person name="Weissenbach J."/>
            <person name="Salanoubat M."/>
            <person name="Quetier F."/>
            <person name="Yu Y."/>
            <person name="Kim H.R."/>
            <person name="Rambo T."/>
            <person name="Currie J."/>
            <person name="Collura K."/>
            <person name="Luo M."/>
            <person name="Yang T."/>
            <person name="Ammiraju J.S.S."/>
            <person name="Engler F."/>
            <person name="Soderlund C."/>
            <person name="Wing R.A."/>
            <person name="Palmer L.E."/>
            <person name="de la Bastide M."/>
            <person name="Spiegel L."/>
            <person name="Nascimento L."/>
            <person name="Zutavern T."/>
            <person name="O'Shaughnessy A."/>
            <person name="Dike S."/>
            <person name="Dedhia N."/>
            <person name="Preston R."/>
            <person name="Balija V."/>
            <person name="McCombie W.R."/>
            <person name="Chow T."/>
            <person name="Chen H."/>
            <person name="Chung M."/>
            <person name="Chen C."/>
            <person name="Shaw J."/>
            <person name="Wu H."/>
            <person name="Hsiao K."/>
            <person name="Chao Y."/>
            <person name="Chu M."/>
            <person name="Cheng C."/>
            <person name="Hour A."/>
            <person name="Lee P."/>
            <person name="Lin S."/>
            <person name="Lin Y."/>
            <person name="Liou J."/>
            <person name="Liu S."/>
            <person name="Hsing Y."/>
            <person name="Raghuvanshi S."/>
            <person name="Mohanty A."/>
            <person name="Bharti A.K."/>
            <person name="Gaur A."/>
            <person name="Gupta V."/>
            <person name="Kumar D."/>
            <person name="Ravi V."/>
            <person name="Vij S."/>
            <person name="Kapur A."/>
            <person name="Khurana P."/>
            <person name="Khurana P."/>
            <person name="Khurana J.P."/>
            <person name="Tyagi A.K."/>
            <person name="Gaikwad K."/>
            <person name="Singh A."/>
            <person name="Dalal V."/>
            <person name="Srivastava S."/>
            <person name="Dixit A."/>
            <person name="Pal A.K."/>
            <person name="Ghazi I.A."/>
            <person name="Yadav M."/>
            <person name="Pandit A."/>
            <person name="Bhargava A."/>
            <person name="Sureshbabu K."/>
            <person name="Batra K."/>
            <person name="Sharma T.R."/>
            <person name="Mohapatra T."/>
            <person name="Singh N.K."/>
            <person name="Messing J."/>
            <person name="Nelson A.B."/>
            <person name="Fuks G."/>
            <person name="Kavchok S."/>
            <person name="Keizer G."/>
            <person name="Linton E."/>
            <person name="Llaca V."/>
            <person name="Song R."/>
            <person name="Tanyolac B."/>
            <person name="Young S."/>
            <person name="Ho-Il K."/>
            <person name="Hahn J.H."/>
            <person name="Sangsakoo G."/>
            <person name="Vanavichit A."/>
            <person name="de Mattos Luiz.A.T."/>
            <person name="Zimmer P.D."/>
            <person name="Malone G."/>
            <person name="Dellagostin O."/>
            <person name="de Oliveira A.C."/>
            <person name="Bevan M."/>
            <person name="Bancroft I."/>
            <person name="Minx P."/>
            <person name="Cordum H."/>
            <person name="Wilson R."/>
            <person name="Cheng Z."/>
            <person name="Jin W."/>
            <person name="Jiang J."/>
            <person name="Leong S.A."/>
            <person name="Iwama H."/>
            <person name="Gojobori T."/>
            <person name="Itoh T."/>
            <person name="Niimura Y."/>
            <person name="Fujii Y."/>
            <person name="Habara T."/>
            <person name="Sakai H."/>
            <person name="Sato Y."/>
            <person name="Wilson G."/>
            <person name="Kumar K."/>
            <person name="McCouch S."/>
            <person name="Juretic N."/>
            <person name="Hoen D."/>
            <person name="Wright S."/>
            <person name="Bruskiewich R."/>
            <person name="Bureau T."/>
            <person name="Miyao A."/>
            <person name="Hirochika H."/>
            <person name="Nishikawa T."/>
            <person name="Kadowaki K."/>
            <person name="Sugiura M."/>
            <person name="Burr B."/>
            <person name="Sasaki T."/>
        </authorList>
    </citation>
    <scope>NUCLEOTIDE SEQUENCE [LARGE SCALE GENOMIC DNA]</scope>
    <source>
        <strain evidence="3">cv. Nipponbare</strain>
    </source>
</reference>
<protein>
    <submittedName>
        <fullName evidence="2">Retrotransposon protein, putative, Ty3-gypsy sub-class</fullName>
    </submittedName>
</protein>
<evidence type="ECO:0000256" key="1">
    <source>
        <dbReference type="SAM" id="MobiDB-lite"/>
    </source>
</evidence>